<dbReference type="InterPro" id="IPR050250">
    <property type="entry name" value="Macrolide_Exporter_MacB"/>
</dbReference>
<keyword evidence="2" id="KW-1003">Cell membrane</keyword>
<feature type="transmembrane region" description="Helical" evidence="7">
    <location>
        <begin position="282"/>
        <end position="305"/>
    </location>
</feature>
<evidence type="ECO:0000256" key="2">
    <source>
        <dbReference type="ARBA" id="ARBA00022475"/>
    </source>
</evidence>
<evidence type="ECO:0000259" key="8">
    <source>
        <dbReference type="Pfam" id="PF02687"/>
    </source>
</evidence>
<dbReference type="Pfam" id="PF02687">
    <property type="entry name" value="FtsX"/>
    <property type="match status" value="1"/>
</dbReference>
<dbReference type="EMBL" id="NFDQ01000023">
    <property type="protein sequence ID" value="OTY78440.1"/>
    <property type="molecule type" value="Genomic_DNA"/>
</dbReference>
<evidence type="ECO:0000256" key="5">
    <source>
        <dbReference type="ARBA" id="ARBA00023136"/>
    </source>
</evidence>
<keyword evidence="3 7" id="KW-0812">Transmembrane</keyword>
<keyword evidence="5 7" id="KW-0472">Membrane</keyword>
<evidence type="ECO:0000256" key="7">
    <source>
        <dbReference type="SAM" id="Phobius"/>
    </source>
</evidence>
<dbReference type="GO" id="GO:0022857">
    <property type="term" value="F:transmembrane transporter activity"/>
    <property type="evidence" value="ECO:0007669"/>
    <property type="project" value="TreeGrafter"/>
</dbReference>
<feature type="transmembrane region" description="Helical" evidence="7">
    <location>
        <begin position="379"/>
        <end position="401"/>
    </location>
</feature>
<evidence type="ECO:0000313" key="11">
    <source>
        <dbReference type="Proteomes" id="UP000194911"/>
    </source>
</evidence>
<evidence type="ECO:0000256" key="6">
    <source>
        <dbReference type="ARBA" id="ARBA00038076"/>
    </source>
</evidence>
<accession>A0A243CZD4</accession>
<comment type="similarity">
    <text evidence="6">Belongs to the ABC-4 integral membrane protein family.</text>
</comment>
<dbReference type="InterPro" id="IPR025857">
    <property type="entry name" value="MacB_PCD"/>
</dbReference>
<dbReference type="PANTHER" id="PTHR30572">
    <property type="entry name" value="MEMBRANE COMPONENT OF TRANSPORTER-RELATED"/>
    <property type="match status" value="1"/>
</dbReference>
<keyword evidence="4 7" id="KW-1133">Transmembrane helix</keyword>
<comment type="subcellular location">
    <subcellularLocation>
        <location evidence="1">Cell membrane</location>
        <topology evidence="1">Multi-pass membrane protein</topology>
    </subcellularLocation>
</comment>
<gene>
    <name evidence="10" type="ORF">BK749_07590</name>
</gene>
<dbReference type="Pfam" id="PF12704">
    <property type="entry name" value="MacB_PCD"/>
    <property type="match status" value="1"/>
</dbReference>
<dbReference type="Proteomes" id="UP000194911">
    <property type="component" value="Unassembled WGS sequence"/>
</dbReference>
<evidence type="ECO:0000259" key="9">
    <source>
        <dbReference type="Pfam" id="PF12704"/>
    </source>
</evidence>
<comment type="caution">
    <text evidence="10">The sequence shown here is derived from an EMBL/GenBank/DDBJ whole genome shotgun (WGS) entry which is preliminary data.</text>
</comment>
<proteinExistence type="inferred from homology"/>
<feature type="transmembrane region" description="Helical" evidence="7">
    <location>
        <begin position="326"/>
        <end position="349"/>
    </location>
</feature>
<name>A0A243CZD4_BACTU</name>
<dbReference type="InterPro" id="IPR003838">
    <property type="entry name" value="ABC3_permease_C"/>
</dbReference>
<feature type="transmembrane region" description="Helical" evidence="7">
    <location>
        <begin position="21"/>
        <end position="40"/>
    </location>
</feature>
<protein>
    <submittedName>
        <fullName evidence="10">ABC transporter permease</fullName>
    </submittedName>
</protein>
<dbReference type="GO" id="GO:0005886">
    <property type="term" value="C:plasma membrane"/>
    <property type="evidence" value="ECO:0007669"/>
    <property type="project" value="UniProtKB-SubCell"/>
</dbReference>
<dbReference type="AlphaFoldDB" id="A0A243CZD4"/>
<sequence length="413" mass="47395">MVVMFFIFDSIRSVKKRLLPSLIIVISLIISFSSVIEFISNLSGYQKMMKVANNLSTHKNFYELYATQDITLFSEEKAKNDYQQFMQGLSNTIPITNTTNYLFRNYSLSLKKANGTIKTLIIDKDINKYFHIRLSQGRYFEESEFHKSVFDIRPVILGANYKEKVSIGDVIPSGKMKLKVIGFLEKNSPFTYPRSGEISDNRITLLDDMAILPIGTEEIEFYSVELLYNGLIIETNEKININEFQKKVLKVTEDKGYSYYVTNPNKLLENEKQGIDNMSYPLLLSGTVLFFSFLSIVLTSMAALYMERKNISIKSALGASTFQLCLPFIIEYMLLFISSICIGITYFQWENSGVIEIQKGLENSTVSFFGTLQVSEESLIVISMLSIVMIFIIYTIIYFNVLKIKNTYMKEVL</sequence>
<reference evidence="10 11" key="1">
    <citation type="submission" date="2016-10" db="EMBL/GenBank/DDBJ databases">
        <title>Comparative genomics of Bacillus thuringiensis reveals a path to pathogens against multiple invertebrate hosts.</title>
        <authorList>
            <person name="Zheng J."/>
            <person name="Gao Q."/>
            <person name="Liu H."/>
            <person name="Peng D."/>
            <person name="Ruan L."/>
            <person name="Sun M."/>
        </authorList>
    </citation>
    <scope>NUCLEOTIDE SEQUENCE [LARGE SCALE GENOMIC DNA]</scope>
    <source>
        <strain evidence="10">BGSC 4CE1</strain>
    </source>
</reference>
<evidence type="ECO:0000256" key="4">
    <source>
        <dbReference type="ARBA" id="ARBA00022989"/>
    </source>
</evidence>
<dbReference type="PANTHER" id="PTHR30572:SF4">
    <property type="entry name" value="ABC TRANSPORTER PERMEASE YTRF"/>
    <property type="match status" value="1"/>
</dbReference>
<evidence type="ECO:0000256" key="3">
    <source>
        <dbReference type="ARBA" id="ARBA00022692"/>
    </source>
</evidence>
<organism evidence="10 11">
    <name type="scientific">Bacillus thuringiensis serovar vazensis</name>
    <dbReference type="NCBI Taxonomy" id="180867"/>
    <lineage>
        <taxon>Bacteria</taxon>
        <taxon>Bacillati</taxon>
        <taxon>Bacillota</taxon>
        <taxon>Bacilli</taxon>
        <taxon>Bacillales</taxon>
        <taxon>Bacillaceae</taxon>
        <taxon>Bacillus</taxon>
        <taxon>Bacillus cereus group</taxon>
    </lineage>
</organism>
<evidence type="ECO:0000256" key="1">
    <source>
        <dbReference type="ARBA" id="ARBA00004651"/>
    </source>
</evidence>
<feature type="domain" description="ABC3 transporter permease C-terminal" evidence="8">
    <location>
        <begin position="283"/>
        <end position="404"/>
    </location>
</feature>
<evidence type="ECO:0000313" key="10">
    <source>
        <dbReference type="EMBL" id="OTY78440.1"/>
    </source>
</evidence>
<feature type="domain" description="MacB-like periplasmic core" evidence="9">
    <location>
        <begin position="21"/>
        <end position="248"/>
    </location>
</feature>